<accession>A0A7C9EAJ7</accession>
<proteinExistence type="predicted"/>
<dbReference type="EMBL" id="GISG01208009">
    <property type="protein sequence ID" value="MBA4660486.1"/>
    <property type="molecule type" value="Transcribed_RNA"/>
</dbReference>
<feature type="compositionally biased region" description="Polar residues" evidence="1">
    <location>
        <begin position="48"/>
        <end position="57"/>
    </location>
</feature>
<feature type="region of interest" description="Disordered" evidence="1">
    <location>
        <begin position="37"/>
        <end position="57"/>
    </location>
</feature>
<evidence type="ECO:0000313" key="2">
    <source>
        <dbReference type="EMBL" id="MBA4660486.1"/>
    </source>
</evidence>
<sequence length="106" mass="12259">MTSNTLYSIDYKHNRECPLKIQAKQYIERTIQYNRAATQKQNSHDQASRYTEATNENIQSSLSCASETGEWPKWKSSELLALVRAQCNSNYISPSLDVLIRHRYDG</sequence>
<dbReference type="EMBL" id="GISG01208011">
    <property type="protein sequence ID" value="MBA4660488.1"/>
    <property type="molecule type" value="Transcribed_RNA"/>
</dbReference>
<reference evidence="2" key="2">
    <citation type="submission" date="2020-07" db="EMBL/GenBank/DDBJ databases">
        <authorList>
            <person name="Vera ALvarez R."/>
            <person name="Arias-Moreno D.M."/>
            <person name="Jimenez-Jacinto V."/>
            <person name="Jimenez-Bremont J.F."/>
            <person name="Swaminathan K."/>
            <person name="Moose S.P."/>
            <person name="Guerrero-Gonzalez M.L."/>
            <person name="Marino-Ramirez L."/>
            <person name="Landsman D."/>
            <person name="Rodriguez-Kessler M."/>
            <person name="Delgado-Sanchez P."/>
        </authorList>
    </citation>
    <scope>NUCLEOTIDE SEQUENCE</scope>
    <source>
        <tissue evidence="2">Cladode</tissue>
    </source>
</reference>
<name>A0A7C9EAJ7_OPUST</name>
<organism evidence="2">
    <name type="scientific">Opuntia streptacantha</name>
    <name type="common">Prickly pear cactus</name>
    <name type="synonym">Opuntia cardona</name>
    <dbReference type="NCBI Taxonomy" id="393608"/>
    <lineage>
        <taxon>Eukaryota</taxon>
        <taxon>Viridiplantae</taxon>
        <taxon>Streptophyta</taxon>
        <taxon>Embryophyta</taxon>
        <taxon>Tracheophyta</taxon>
        <taxon>Spermatophyta</taxon>
        <taxon>Magnoliopsida</taxon>
        <taxon>eudicotyledons</taxon>
        <taxon>Gunneridae</taxon>
        <taxon>Pentapetalae</taxon>
        <taxon>Caryophyllales</taxon>
        <taxon>Cactineae</taxon>
        <taxon>Cactaceae</taxon>
        <taxon>Opuntioideae</taxon>
        <taxon>Opuntia</taxon>
    </lineage>
</organism>
<dbReference type="AlphaFoldDB" id="A0A7C9EAJ7"/>
<reference evidence="2" key="1">
    <citation type="journal article" date="2013" name="J. Plant Res.">
        <title>Effect of fungi and light on seed germination of three Opuntia species from semiarid lands of central Mexico.</title>
        <authorList>
            <person name="Delgado-Sanchez P."/>
            <person name="Jimenez-Bremont J.F."/>
            <person name="Guerrero-Gonzalez Mde L."/>
            <person name="Flores J."/>
        </authorList>
    </citation>
    <scope>NUCLEOTIDE SEQUENCE</scope>
    <source>
        <tissue evidence="2">Cladode</tissue>
    </source>
</reference>
<evidence type="ECO:0000256" key="1">
    <source>
        <dbReference type="SAM" id="MobiDB-lite"/>
    </source>
</evidence>
<protein>
    <submittedName>
        <fullName evidence="2">Uncharacterized protein</fullName>
    </submittedName>
</protein>